<evidence type="ECO:0000313" key="2">
    <source>
        <dbReference type="EMBL" id="CDJ39198.1"/>
    </source>
</evidence>
<keyword evidence="3" id="KW-1185">Reference proteome</keyword>
<reference evidence="2" key="2">
    <citation type="submission" date="2013-10" db="EMBL/GenBank/DDBJ databases">
        <authorList>
            <person name="Aslett M."/>
        </authorList>
    </citation>
    <scope>NUCLEOTIDE SEQUENCE [LARGE SCALE GENOMIC DNA]</scope>
    <source>
        <strain evidence="2">Houghton</strain>
    </source>
</reference>
<name>U6KQK4_EIMTE</name>
<dbReference type="AlphaFoldDB" id="U6KQK4"/>
<protein>
    <submittedName>
        <fullName evidence="2">Uncharacterized protein</fullName>
    </submittedName>
</protein>
<evidence type="ECO:0000256" key="1">
    <source>
        <dbReference type="SAM" id="Coils"/>
    </source>
</evidence>
<organism evidence="2 3">
    <name type="scientific">Eimeria tenella</name>
    <name type="common">Coccidian parasite</name>
    <dbReference type="NCBI Taxonomy" id="5802"/>
    <lineage>
        <taxon>Eukaryota</taxon>
        <taxon>Sar</taxon>
        <taxon>Alveolata</taxon>
        <taxon>Apicomplexa</taxon>
        <taxon>Conoidasida</taxon>
        <taxon>Coccidia</taxon>
        <taxon>Eucoccidiorida</taxon>
        <taxon>Eimeriorina</taxon>
        <taxon>Eimeriidae</taxon>
        <taxon>Eimeria</taxon>
    </lineage>
</organism>
<gene>
    <name evidence="2" type="ORF">ETH_00021360</name>
</gene>
<evidence type="ECO:0000313" key="3">
    <source>
        <dbReference type="Proteomes" id="UP000030747"/>
    </source>
</evidence>
<proteinExistence type="predicted"/>
<reference evidence="2" key="1">
    <citation type="submission" date="2013-10" db="EMBL/GenBank/DDBJ databases">
        <title>Genomic analysis of the causative agents of coccidiosis in chickens.</title>
        <authorList>
            <person name="Reid A.J."/>
            <person name="Blake D."/>
            <person name="Billington K."/>
            <person name="Browne H."/>
            <person name="Dunn M."/>
            <person name="Hung S."/>
            <person name="Kawahara F."/>
            <person name="Miranda-Saavedra D."/>
            <person name="Mourier T."/>
            <person name="Nagra H."/>
            <person name="Otto T.D."/>
            <person name="Rawlings N."/>
            <person name="Sanchez A."/>
            <person name="Sanders M."/>
            <person name="Subramaniam C."/>
            <person name="Tay Y."/>
            <person name="Dear P."/>
            <person name="Doerig C."/>
            <person name="Gruber A."/>
            <person name="Parkinson J."/>
            <person name="Shirley M."/>
            <person name="Wan K.L."/>
            <person name="Berriman M."/>
            <person name="Tomley F."/>
            <person name="Pain A."/>
        </authorList>
    </citation>
    <scope>NUCLEOTIDE SEQUENCE [LARGE SCALE GENOMIC DNA]</scope>
    <source>
        <strain evidence="2">Houghton</strain>
    </source>
</reference>
<dbReference type="EMBL" id="HG674237">
    <property type="protein sequence ID" value="CDJ39198.1"/>
    <property type="molecule type" value="Genomic_DNA"/>
</dbReference>
<dbReference type="RefSeq" id="XP_013229953.1">
    <property type="nucleotide sequence ID" value="XM_013374499.1"/>
</dbReference>
<accession>U6KQK4</accession>
<dbReference type="GeneID" id="25253387"/>
<feature type="coiled-coil region" evidence="1">
    <location>
        <begin position="447"/>
        <end position="475"/>
    </location>
</feature>
<dbReference type="Proteomes" id="UP000030747">
    <property type="component" value="Unassembled WGS sequence"/>
</dbReference>
<keyword evidence="1" id="KW-0175">Coiled coil</keyword>
<dbReference type="VEuPathDB" id="ToxoDB:ETH2_1262000"/>
<dbReference type="VEuPathDB" id="ToxoDB:ETH_00021360"/>
<dbReference type="OrthoDB" id="10557255at2759"/>
<sequence>MQASPQRSPVAAAARNRRAAAAVAAATLAASPVRQATAAAETAAAAAAPLATAAAFPCFDFAKNVGQRGDREGLGSGAASPLSALRAEGRTPATPPTAAAAAGAAAAAADAQQWSRCTEAATSLSKAWNALKLDTSSNSNSGSRGSSGSGSYCCCCSTRLYGDVARLSWQLQHEINALLLLLPAEHVQEDAETAAALSAAATAAAAAAATDAGAASTSKIWGDAACWSVALQPRPPAAAAAALSAAAAAAAHSAATAAANQTPQQLSRCCLPSVSTALRLVRALGLCSCEAAEGSNALLLLHRAAEAAAGAAAAGHAAAEQRPAYCTCEAIQSSKPSQHPGGPLHKLLQAAAEAAAQTYGSLLSIESLLRALAAALRQERQQQDLHLLLRGAGSEPFAAWDQQLQQQQRQPQQQRQLQQATQTLQHFLTKDFEGLASAVVSRCMAGLAALQQHALQQQQRQQQQQQQGAQQQQHEEVLLTIGAVSLFQLHGCKCASL</sequence>